<keyword evidence="2" id="KW-0472">Membrane</keyword>
<evidence type="ECO:0000256" key="2">
    <source>
        <dbReference type="SAM" id="Phobius"/>
    </source>
</evidence>
<sequence>MSLWSYFFRRAAVTMRSAQKYILIGSASLIVSVMAPAGTPNPKFAVLFDGLIPSASAATVVNQSSKGGAEINQEVLDDLGSRIFNCWSYPSDAKNPVSIRMRLLPTGELDGKPTGITEGLASTKSDQVLLNSAVRAVSKCAPYADIVAASPGLAGNDVIITLKPESVSSSAQLAEDEKIDATGTKSSNADEGSTAQKVAAL</sequence>
<gene>
    <name evidence="3" type="ORF">EB235_03545</name>
</gene>
<keyword evidence="2" id="KW-1133">Transmembrane helix</keyword>
<name>A0A6M7WF41_RHILI</name>
<dbReference type="EMBL" id="CP033367">
    <property type="protein sequence ID" value="QKD00667.1"/>
    <property type="molecule type" value="Genomic_DNA"/>
</dbReference>
<organism evidence="3 4">
    <name type="scientific">Mesorhizobium loti R88b</name>
    <dbReference type="NCBI Taxonomy" id="935548"/>
    <lineage>
        <taxon>Bacteria</taxon>
        <taxon>Pseudomonadati</taxon>
        <taxon>Pseudomonadota</taxon>
        <taxon>Alphaproteobacteria</taxon>
        <taxon>Hyphomicrobiales</taxon>
        <taxon>Phyllobacteriaceae</taxon>
        <taxon>Mesorhizobium</taxon>
    </lineage>
</organism>
<feature type="region of interest" description="Disordered" evidence="1">
    <location>
        <begin position="169"/>
        <end position="201"/>
    </location>
</feature>
<evidence type="ECO:0008006" key="5">
    <source>
        <dbReference type="Google" id="ProtNLM"/>
    </source>
</evidence>
<feature type="transmembrane region" description="Helical" evidence="2">
    <location>
        <begin position="21"/>
        <end position="38"/>
    </location>
</feature>
<keyword evidence="2" id="KW-0812">Transmembrane</keyword>
<feature type="compositionally biased region" description="Polar residues" evidence="1">
    <location>
        <begin position="183"/>
        <end position="201"/>
    </location>
</feature>
<dbReference type="Proteomes" id="UP000503017">
    <property type="component" value="Chromosome"/>
</dbReference>
<dbReference type="RefSeq" id="WP_027032331.1">
    <property type="nucleotide sequence ID" value="NZ_CP033367.1"/>
</dbReference>
<evidence type="ECO:0000313" key="4">
    <source>
        <dbReference type="Proteomes" id="UP000503017"/>
    </source>
</evidence>
<dbReference type="AlphaFoldDB" id="A0A6M7WF41"/>
<evidence type="ECO:0000256" key="1">
    <source>
        <dbReference type="SAM" id="MobiDB-lite"/>
    </source>
</evidence>
<reference evidence="3 4" key="1">
    <citation type="submission" date="2018-10" db="EMBL/GenBank/DDBJ databases">
        <authorList>
            <person name="Perry B.J."/>
            <person name="Sullivan J.T."/>
            <person name="Murphy R.J.T."/>
            <person name="Ramsay J.P."/>
            <person name="Ronson C.W."/>
        </authorList>
    </citation>
    <scope>NUCLEOTIDE SEQUENCE [LARGE SCALE GENOMIC DNA]</scope>
    <source>
        <strain evidence="3 4">R88b</strain>
    </source>
</reference>
<accession>A0A6M7WF41</accession>
<proteinExistence type="predicted"/>
<protein>
    <recommendedName>
        <fullName evidence="5">TonB C-terminal domain-containing protein</fullName>
    </recommendedName>
</protein>
<dbReference type="Gene3D" id="3.30.1150.10">
    <property type="match status" value="1"/>
</dbReference>
<evidence type="ECO:0000313" key="3">
    <source>
        <dbReference type="EMBL" id="QKD00667.1"/>
    </source>
</evidence>